<accession>A0A7R8ZLY1</accession>
<feature type="region of interest" description="Disordered" evidence="1">
    <location>
        <begin position="342"/>
        <end position="394"/>
    </location>
</feature>
<organism evidence="3">
    <name type="scientific">Cyprideis torosa</name>
    <dbReference type="NCBI Taxonomy" id="163714"/>
    <lineage>
        <taxon>Eukaryota</taxon>
        <taxon>Metazoa</taxon>
        <taxon>Ecdysozoa</taxon>
        <taxon>Arthropoda</taxon>
        <taxon>Crustacea</taxon>
        <taxon>Oligostraca</taxon>
        <taxon>Ostracoda</taxon>
        <taxon>Podocopa</taxon>
        <taxon>Podocopida</taxon>
        <taxon>Cytherocopina</taxon>
        <taxon>Cytheroidea</taxon>
        <taxon>Cytherideidae</taxon>
        <taxon>Cyprideis</taxon>
    </lineage>
</organism>
<protein>
    <submittedName>
        <fullName evidence="3">Uncharacterized protein</fullName>
    </submittedName>
</protein>
<feature type="transmembrane region" description="Helical" evidence="2">
    <location>
        <begin position="178"/>
        <end position="202"/>
    </location>
</feature>
<feature type="compositionally biased region" description="Polar residues" evidence="1">
    <location>
        <begin position="352"/>
        <end position="365"/>
    </location>
</feature>
<name>A0A7R8ZLY1_9CRUS</name>
<evidence type="ECO:0000256" key="1">
    <source>
        <dbReference type="SAM" id="MobiDB-lite"/>
    </source>
</evidence>
<dbReference type="EMBL" id="OB660325">
    <property type="protein sequence ID" value="CAD7224196.1"/>
    <property type="molecule type" value="Genomic_DNA"/>
</dbReference>
<keyword evidence="2" id="KW-1133">Transmembrane helix</keyword>
<keyword evidence="2" id="KW-0812">Transmembrane</keyword>
<reference evidence="3" key="1">
    <citation type="submission" date="2020-11" db="EMBL/GenBank/DDBJ databases">
        <authorList>
            <person name="Tran Van P."/>
        </authorList>
    </citation>
    <scope>NUCLEOTIDE SEQUENCE</scope>
</reference>
<dbReference type="AlphaFoldDB" id="A0A7R8ZLY1"/>
<feature type="region of interest" description="Disordered" evidence="1">
    <location>
        <begin position="239"/>
        <end position="261"/>
    </location>
</feature>
<evidence type="ECO:0000313" key="3">
    <source>
        <dbReference type="EMBL" id="CAD7224196.1"/>
    </source>
</evidence>
<proteinExistence type="predicted"/>
<gene>
    <name evidence="3" type="ORF">CTOB1V02_LOCUS2166</name>
</gene>
<evidence type="ECO:0000256" key="2">
    <source>
        <dbReference type="SAM" id="Phobius"/>
    </source>
</evidence>
<keyword evidence="2" id="KW-0472">Membrane</keyword>
<sequence>MLAPTLLNPQGVYTAVVRLAFTAKESLEFCSHPQVVLIGLSWAAFDWHQMVEYASPSVSKLEVSFAKPTDALDNDVTWGNSIITERDPIVSSTTPCIRNVTVTLGGFVTWAVKFAIHIKGTFLYLTEVEFASTPVNGTEETNSASGSEESLDPRYVAFLSPDLEETGVAVQQGSPTDAALLVSGLIAFSLLILGVTVSLVFWKRRSLPKPVWLRGQGPLDFSPVICPGGKGYLRKVDQDGTDSQRLSRPFSLPDGTSTLPRGSSLGSLLMDGPLGLHHPHCCHYQTSYVSQPSQMGPPPPSQTVLGYSAMCSRSSRDITLSSPESYQEAYSVEYASPLLSRATPASGKQPVSRENGNNASDTNPRTRLPLGQRRSLSSTFKPTAKSHEDQAYASTDILKMSDSTRPLSSHGRPNFAHTHQQLYFLTQDSAGGPLGLSPVFPSPKPSKSLACIPERC</sequence>